<dbReference type="Gene3D" id="3.40.50.200">
    <property type="entry name" value="Peptidase S8/S53 domain"/>
    <property type="match status" value="1"/>
</dbReference>
<dbReference type="Pfam" id="PF18962">
    <property type="entry name" value="Por_Secre_tail"/>
    <property type="match status" value="1"/>
</dbReference>
<dbReference type="InterPro" id="IPR050131">
    <property type="entry name" value="Peptidase_S8_subtilisin-like"/>
</dbReference>
<dbReference type="CDD" id="cd07493">
    <property type="entry name" value="Peptidases_S8_9"/>
    <property type="match status" value="1"/>
</dbReference>
<proteinExistence type="inferred from homology"/>
<evidence type="ECO:0000256" key="5">
    <source>
        <dbReference type="ARBA" id="ARBA00022825"/>
    </source>
</evidence>
<feature type="active site" description="Charge relay system" evidence="6">
    <location>
        <position position="218"/>
    </location>
</feature>
<evidence type="ECO:0000256" key="2">
    <source>
        <dbReference type="ARBA" id="ARBA00022670"/>
    </source>
</evidence>
<dbReference type="PIRSF" id="PIRSF037903">
    <property type="entry name" value="Subtilisin_rel_GFO_2223"/>
    <property type="match status" value="1"/>
</dbReference>
<comment type="caution">
    <text evidence="10">The sequence shown here is derived from an EMBL/GenBank/DDBJ whole genome shotgun (WGS) entry which is preliminary data.</text>
</comment>
<evidence type="ECO:0000256" key="4">
    <source>
        <dbReference type="ARBA" id="ARBA00022801"/>
    </source>
</evidence>
<dbReference type="InterPro" id="IPR023828">
    <property type="entry name" value="Peptidase_S8_Ser-AS"/>
</dbReference>
<dbReference type="RefSeq" id="WP_343764918.1">
    <property type="nucleotide sequence ID" value="NZ_BAAAFG010000013.1"/>
</dbReference>
<sequence length="540" mass="58799">MRSFTILFVLSITWFTHAQTQDAWVFFTDKEDVQASINNPISILTQEALDRKQLHNISIDERDVPVNETYIQQIKNASGINVLAKSKWMNCVYVQGTFSAIDNLLNQSFVSSIEYANKDLNAVTKILFSEENKFFQEENLSKTVYDYGDAANQILQLNAQTLHQEDYTGDGMVIAFLDSGFPNVQTIQAFSHLIDQNKLLGTYDFALRQEDVTGTGSHGTITLSDAAALLPGEFVGTAPQASYYLFRTEFAPTEVPVEEAWWVEALERADSLGVDVVNTSLGYQDYDNPAYDHSYEDLDGQTTFAARGANHAFDKGMLLVTSAGNDGNGFTFVGTPADSPGVMSIGAVDEDGNYASFSSIGPTVDGRIKPDVMAQGAGAAVINQDGTVSFVNGTSMSSPIMAGAIACLWQAYPQATNAQIMQILRESGSLFTTPSNEMGYGIPDFEAALAGLTQLNVQEALADLQFGIYPNPAQHELHIQFPANILNAEITILDQGGRKVMQHQLSPATSSMDLSRMASGLYLVTIKGNSTSNTFKLIKS</sequence>
<keyword evidence="5 6" id="KW-0720">Serine protease</keyword>
<evidence type="ECO:0000313" key="10">
    <source>
        <dbReference type="EMBL" id="GAA0872083.1"/>
    </source>
</evidence>
<dbReference type="Proteomes" id="UP001500507">
    <property type="component" value="Unassembled WGS sequence"/>
</dbReference>
<organism evidence="10 11">
    <name type="scientific">Gangjinia marincola</name>
    <dbReference type="NCBI Taxonomy" id="578463"/>
    <lineage>
        <taxon>Bacteria</taxon>
        <taxon>Pseudomonadati</taxon>
        <taxon>Bacteroidota</taxon>
        <taxon>Flavobacteriia</taxon>
        <taxon>Flavobacteriales</taxon>
        <taxon>Flavobacteriaceae</taxon>
        <taxon>Gangjinia</taxon>
    </lineage>
</organism>
<keyword evidence="2 6" id="KW-0645">Protease</keyword>
<evidence type="ECO:0000259" key="9">
    <source>
        <dbReference type="Pfam" id="PF18962"/>
    </source>
</evidence>
<dbReference type="PANTHER" id="PTHR43806:SF67">
    <property type="entry name" value="EGF-LIKE DOMAIN-CONTAINING PROTEIN"/>
    <property type="match status" value="1"/>
</dbReference>
<dbReference type="Pfam" id="PF00082">
    <property type="entry name" value="Peptidase_S8"/>
    <property type="match status" value="1"/>
</dbReference>
<dbReference type="PROSITE" id="PS00138">
    <property type="entry name" value="SUBTILASE_SER"/>
    <property type="match status" value="1"/>
</dbReference>
<dbReference type="InterPro" id="IPR000209">
    <property type="entry name" value="Peptidase_S8/S53_dom"/>
</dbReference>
<protein>
    <submittedName>
        <fullName evidence="10">S8 family serine peptidase</fullName>
    </submittedName>
</protein>
<evidence type="ECO:0000256" key="3">
    <source>
        <dbReference type="ARBA" id="ARBA00022729"/>
    </source>
</evidence>
<dbReference type="NCBIfam" id="TIGR04183">
    <property type="entry name" value="Por_Secre_tail"/>
    <property type="match status" value="1"/>
</dbReference>
<accession>A0ABN1MFY7</accession>
<dbReference type="PANTHER" id="PTHR43806">
    <property type="entry name" value="PEPTIDASE S8"/>
    <property type="match status" value="1"/>
</dbReference>
<evidence type="ECO:0000259" key="8">
    <source>
        <dbReference type="Pfam" id="PF00082"/>
    </source>
</evidence>
<evidence type="ECO:0000313" key="11">
    <source>
        <dbReference type="Proteomes" id="UP001500507"/>
    </source>
</evidence>
<keyword evidence="11" id="KW-1185">Reference proteome</keyword>
<dbReference type="EMBL" id="BAAAFG010000013">
    <property type="protein sequence ID" value="GAA0872083.1"/>
    <property type="molecule type" value="Genomic_DNA"/>
</dbReference>
<evidence type="ECO:0000256" key="1">
    <source>
        <dbReference type="ARBA" id="ARBA00011073"/>
    </source>
</evidence>
<dbReference type="PRINTS" id="PR00723">
    <property type="entry name" value="SUBTILISIN"/>
</dbReference>
<feature type="active site" description="Charge relay system" evidence="6">
    <location>
        <position position="178"/>
    </location>
</feature>
<name>A0ABN1MFY7_9FLAO</name>
<gene>
    <name evidence="10" type="ORF">GCM10009117_12300</name>
</gene>
<keyword evidence="3 7" id="KW-0732">Signal</keyword>
<feature type="active site" description="Charge relay system" evidence="6">
    <location>
        <position position="395"/>
    </location>
</feature>
<comment type="similarity">
    <text evidence="1 6">Belongs to the peptidase S8 family.</text>
</comment>
<feature type="chain" id="PRO_5047198278" evidence="7">
    <location>
        <begin position="19"/>
        <end position="540"/>
    </location>
</feature>
<dbReference type="InterPro" id="IPR026444">
    <property type="entry name" value="Secre_tail"/>
</dbReference>
<evidence type="ECO:0000256" key="6">
    <source>
        <dbReference type="PROSITE-ProRule" id="PRU01240"/>
    </source>
</evidence>
<feature type="domain" description="Secretion system C-terminal sorting" evidence="9">
    <location>
        <begin position="468"/>
        <end position="538"/>
    </location>
</feature>
<dbReference type="InterPro" id="IPR036852">
    <property type="entry name" value="Peptidase_S8/S53_dom_sf"/>
</dbReference>
<reference evidence="10 11" key="1">
    <citation type="journal article" date="2019" name="Int. J. Syst. Evol. Microbiol.">
        <title>The Global Catalogue of Microorganisms (GCM) 10K type strain sequencing project: providing services to taxonomists for standard genome sequencing and annotation.</title>
        <authorList>
            <consortium name="The Broad Institute Genomics Platform"/>
            <consortium name="The Broad Institute Genome Sequencing Center for Infectious Disease"/>
            <person name="Wu L."/>
            <person name="Ma J."/>
        </authorList>
    </citation>
    <scope>NUCLEOTIDE SEQUENCE [LARGE SCALE GENOMIC DNA]</scope>
    <source>
        <strain evidence="10 11">JCM 16082</strain>
    </source>
</reference>
<dbReference type="SUPFAM" id="SSF52743">
    <property type="entry name" value="Subtilisin-like"/>
    <property type="match status" value="1"/>
</dbReference>
<feature type="signal peptide" evidence="7">
    <location>
        <begin position="1"/>
        <end position="18"/>
    </location>
</feature>
<dbReference type="PROSITE" id="PS51892">
    <property type="entry name" value="SUBTILASE"/>
    <property type="match status" value="1"/>
</dbReference>
<evidence type="ECO:0000256" key="7">
    <source>
        <dbReference type="SAM" id="SignalP"/>
    </source>
</evidence>
<dbReference type="InterPro" id="IPR015500">
    <property type="entry name" value="Peptidase_S8_subtilisin-rel"/>
</dbReference>
<dbReference type="InterPro" id="IPR017317">
    <property type="entry name" value="Pept_S8_subtilisin_bacteroid-2"/>
</dbReference>
<keyword evidence="4 6" id="KW-0378">Hydrolase</keyword>
<feature type="domain" description="Peptidase S8/S53" evidence="8">
    <location>
        <begin position="169"/>
        <end position="441"/>
    </location>
</feature>